<dbReference type="InterPro" id="IPR044514">
    <property type="entry name" value="VIN3-like"/>
</dbReference>
<accession>A0AAV2GGB5</accession>
<dbReference type="GO" id="GO:0005634">
    <property type="term" value="C:nucleus"/>
    <property type="evidence" value="ECO:0007669"/>
    <property type="project" value="UniProtKB-SubCell"/>
</dbReference>
<dbReference type="Pfam" id="PF07227">
    <property type="entry name" value="PHD_Oberon"/>
    <property type="match status" value="1"/>
</dbReference>
<keyword evidence="8" id="KW-1185">Reference proteome</keyword>
<organism evidence="7 8">
    <name type="scientific">Linum trigynum</name>
    <dbReference type="NCBI Taxonomy" id="586398"/>
    <lineage>
        <taxon>Eukaryota</taxon>
        <taxon>Viridiplantae</taxon>
        <taxon>Streptophyta</taxon>
        <taxon>Embryophyta</taxon>
        <taxon>Tracheophyta</taxon>
        <taxon>Spermatophyta</taxon>
        <taxon>Magnoliopsida</taxon>
        <taxon>eudicotyledons</taxon>
        <taxon>Gunneridae</taxon>
        <taxon>Pentapetalae</taxon>
        <taxon>rosids</taxon>
        <taxon>fabids</taxon>
        <taxon>Malpighiales</taxon>
        <taxon>Linaceae</taxon>
        <taxon>Linum</taxon>
    </lineage>
</organism>
<proteinExistence type="predicted"/>
<dbReference type="EMBL" id="OZ034821">
    <property type="protein sequence ID" value="CAL1409177.1"/>
    <property type="molecule type" value="Genomic_DNA"/>
</dbReference>
<name>A0AAV2GGB5_9ROSI</name>
<evidence type="ECO:0000256" key="4">
    <source>
        <dbReference type="ARBA" id="ARBA00022833"/>
    </source>
</evidence>
<dbReference type="InterPro" id="IPR032881">
    <property type="entry name" value="Oberon-like_PHD"/>
</dbReference>
<evidence type="ECO:0000313" key="8">
    <source>
        <dbReference type="Proteomes" id="UP001497516"/>
    </source>
</evidence>
<dbReference type="PANTHER" id="PTHR46286:SF2">
    <property type="entry name" value="VIN3-LIKE PROTEIN 2"/>
    <property type="match status" value="1"/>
</dbReference>
<dbReference type="Proteomes" id="UP001497516">
    <property type="component" value="Chromosome 8"/>
</dbReference>
<comment type="subcellular location">
    <subcellularLocation>
        <location evidence="1">Nucleus</location>
    </subcellularLocation>
</comment>
<evidence type="ECO:0000256" key="1">
    <source>
        <dbReference type="ARBA" id="ARBA00004123"/>
    </source>
</evidence>
<keyword evidence="2" id="KW-0479">Metal-binding</keyword>
<evidence type="ECO:0000256" key="3">
    <source>
        <dbReference type="ARBA" id="ARBA00022771"/>
    </source>
</evidence>
<evidence type="ECO:0000256" key="2">
    <source>
        <dbReference type="ARBA" id="ARBA00022723"/>
    </source>
</evidence>
<dbReference type="GO" id="GO:0010048">
    <property type="term" value="P:vernalization response"/>
    <property type="evidence" value="ECO:0007669"/>
    <property type="project" value="InterPro"/>
</dbReference>
<reference evidence="7 8" key="1">
    <citation type="submission" date="2024-04" db="EMBL/GenBank/DDBJ databases">
        <authorList>
            <person name="Fracassetti M."/>
        </authorList>
    </citation>
    <scope>NUCLEOTIDE SEQUENCE [LARGE SCALE GENOMIC DNA]</scope>
</reference>
<keyword evidence="5" id="KW-0539">Nucleus</keyword>
<evidence type="ECO:0000259" key="6">
    <source>
        <dbReference type="Pfam" id="PF07227"/>
    </source>
</evidence>
<keyword evidence="4" id="KW-0862">Zinc</keyword>
<sequence>MKLNDEFGFKVDVPPSRLLPVTPTSGGGGDAPNQANTVYCKNSACKATMKQGDTFCKRCSCCICHKYDDNKDPSLWMICSTDPPFQGPACGGRGLPATGGRTAAATLINGERRRLDILGD</sequence>
<protein>
    <recommendedName>
        <fullName evidence="6">Oberon-like PHD finger domain-containing protein</fullName>
    </recommendedName>
</protein>
<dbReference type="AlphaFoldDB" id="A0AAV2GGB5"/>
<dbReference type="GO" id="GO:0040029">
    <property type="term" value="P:epigenetic regulation of gene expression"/>
    <property type="evidence" value="ECO:0007669"/>
    <property type="project" value="InterPro"/>
</dbReference>
<feature type="domain" description="Oberon-like PHD finger" evidence="6">
    <location>
        <begin position="40"/>
        <end position="91"/>
    </location>
</feature>
<dbReference type="GO" id="GO:0008270">
    <property type="term" value="F:zinc ion binding"/>
    <property type="evidence" value="ECO:0007669"/>
    <property type="project" value="UniProtKB-KW"/>
</dbReference>
<evidence type="ECO:0000256" key="5">
    <source>
        <dbReference type="ARBA" id="ARBA00023242"/>
    </source>
</evidence>
<gene>
    <name evidence="7" type="ORF">LTRI10_LOCUS48697</name>
</gene>
<keyword evidence="3" id="KW-0863">Zinc-finger</keyword>
<evidence type="ECO:0000313" key="7">
    <source>
        <dbReference type="EMBL" id="CAL1409177.1"/>
    </source>
</evidence>
<dbReference type="PANTHER" id="PTHR46286">
    <property type="entry name" value="VIN3-LIKE PROTEIN 2-RELATED"/>
    <property type="match status" value="1"/>
</dbReference>